<evidence type="ECO:0000313" key="2">
    <source>
        <dbReference type="Proteomes" id="UP000198900"/>
    </source>
</evidence>
<proteinExistence type="predicted"/>
<comment type="caution">
    <text evidence="1">The sequence shown here is derived from an EMBL/GenBank/DDBJ whole genome shotgun (WGS) entry which is preliminary data.</text>
</comment>
<reference evidence="1" key="1">
    <citation type="submission" date="2016-10" db="EMBL/GenBank/DDBJ databases">
        <authorList>
            <person name="Varghese N."/>
            <person name="Submissions S."/>
        </authorList>
    </citation>
    <scope>NUCLEOTIDE SEQUENCE [LARGE SCALE GENOMIC DNA]</scope>
    <source>
        <strain evidence="1">YR281</strain>
    </source>
</reference>
<name>A0A7Z7B2H2_9BURK</name>
<accession>A0A7Z7B2H2</accession>
<keyword evidence="2" id="KW-1185">Reference proteome</keyword>
<gene>
    <name evidence="1" type="ORF">SAMN04487926_101138</name>
</gene>
<dbReference type="AlphaFoldDB" id="A0A7Z7B2H2"/>
<protein>
    <submittedName>
        <fullName evidence="1">Uncharacterized protein</fullName>
    </submittedName>
</protein>
<organism evidence="1 2">
    <name type="scientific">Paraburkholderia steynii</name>
    <dbReference type="NCBI Taxonomy" id="1245441"/>
    <lineage>
        <taxon>Bacteria</taxon>
        <taxon>Pseudomonadati</taxon>
        <taxon>Pseudomonadota</taxon>
        <taxon>Betaproteobacteria</taxon>
        <taxon>Burkholderiales</taxon>
        <taxon>Burkholderiaceae</taxon>
        <taxon>Paraburkholderia</taxon>
    </lineage>
</organism>
<sequence length="44" mass="4535">MLDCASGLEHEALIGSVDSCLAQPVGETIAEGFMPGTKPDEAED</sequence>
<dbReference type="Proteomes" id="UP000198900">
    <property type="component" value="Unassembled WGS sequence"/>
</dbReference>
<evidence type="ECO:0000313" key="1">
    <source>
        <dbReference type="EMBL" id="SDG90701.1"/>
    </source>
</evidence>
<dbReference type="EMBL" id="FNDI01000001">
    <property type="protein sequence ID" value="SDG90701.1"/>
    <property type="molecule type" value="Genomic_DNA"/>
</dbReference>